<proteinExistence type="predicted"/>
<dbReference type="InterPro" id="IPR001647">
    <property type="entry name" value="HTH_TetR"/>
</dbReference>
<dbReference type="PANTHER" id="PTHR43479">
    <property type="entry name" value="ACREF/ENVCD OPERON REPRESSOR-RELATED"/>
    <property type="match status" value="1"/>
</dbReference>
<dbReference type="PROSITE" id="PS50977">
    <property type="entry name" value="HTH_TETR_2"/>
    <property type="match status" value="1"/>
</dbReference>
<gene>
    <name evidence="4" type="ORF">SCAZ3_02950</name>
</gene>
<protein>
    <submittedName>
        <fullName evidence="4">Transcriptional regulator, TetR family protein</fullName>
    </submittedName>
</protein>
<dbReference type="Pfam" id="PF14278">
    <property type="entry name" value="TetR_C_8"/>
    <property type="match status" value="1"/>
</dbReference>
<dbReference type="GO" id="GO:0003677">
    <property type="term" value="F:DNA binding"/>
    <property type="evidence" value="ECO:0007669"/>
    <property type="project" value="UniProtKB-UniRule"/>
</dbReference>
<dbReference type="Gene3D" id="1.10.357.10">
    <property type="entry name" value="Tetracycline Repressor, domain 2"/>
    <property type="match status" value="1"/>
</dbReference>
<dbReference type="NCBIfam" id="TIGR02366">
    <property type="entry name" value="DHAK_reg"/>
    <property type="match status" value="1"/>
</dbReference>
<dbReference type="SUPFAM" id="SSF46689">
    <property type="entry name" value="Homeodomain-like"/>
    <property type="match status" value="1"/>
</dbReference>
<accession>A0AAV3FQT4</accession>
<dbReference type="EMBL" id="AIDX01000001">
    <property type="protein sequence ID" value="EIQ81348.1"/>
    <property type="molecule type" value="Genomic_DNA"/>
</dbReference>
<dbReference type="InterPro" id="IPR050624">
    <property type="entry name" value="HTH-type_Tx_Regulator"/>
</dbReference>
<reference evidence="4 5" key="1">
    <citation type="journal article" date="2012" name="PLoS ONE">
        <title>Gene Repertoire Evolution of Streptococcus pyogenes Inferred from Phylogenomic Analysis with Streptococcus canis and Streptococcus dysgalactiae.</title>
        <authorList>
            <person name="Lefebure T."/>
            <person name="Richards V.P."/>
            <person name="Lang P."/>
            <person name="Pavinski-Bitar P."/>
            <person name="Stanhope M.J."/>
        </authorList>
    </citation>
    <scope>NUCLEOTIDE SEQUENCE [LARGE SCALE GENOMIC DNA]</scope>
    <source>
        <strain evidence="4 5">FSL Z3-227</strain>
    </source>
</reference>
<comment type="caution">
    <text evidence="4">The sequence shown here is derived from an EMBL/GenBank/DDBJ whole genome shotgun (WGS) entry which is preliminary data.</text>
</comment>
<dbReference type="Proteomes" id="UP000004423">
    <property type="component" value="Unassembled WGS sequence"/>
</dbReference>
<feature type="DNA-binding region" description="H-T-H motif" evidence="2">
    <location>
        <begin position="39"/>
        <end position="58"/>
    </location>
</feature>
<organism evidence="4 5">
    <name type="scientific">Streptococcus canis FSL Z3-227</name>
    <dbReference type="NCBI Taxonomy" id="482234"/>
    <lineage>
        <taxon>Bacteria</taxon>
        <taxon>Bacillati</taxon>
        <taxon>Bacillota</taxon>
        <taxon>Bacilli</taxon>
        <taxon>Lactobacillales</taxon>
        <taxon>Streptococcaceae</taxon>
        <taxon>Streptococcus</taxon>
    </lineage>
</organism>
<sequence length="189" mass="22401">MAEDISCKGLLMATSLITKKKIAKAFKKQLAVKSFDKISVVDIMDQAQIRRQTFYNHFLDKYELLDWIFETELQEQVTHNLNYISGFQLLEELLFYFERNKTFYAQLFDIKGQNDFYSYFVDYCQVLMAKIISEYQSQEMSQSDDSDYLAFLTHYHARALADMLKGYVSQDEPKLYLPYFKQLILASIR</sequence>
<evidence type="ECO:0000313" key="4">
    <source>
        <dbReference type="EMBL" id="EIQ81348.1"/>
    </source>
</evidence>
<dbReference type="AlphaFoldDB" id="A0AAV3FQT4"/>
<evidence type="ECO:0000313" key="5">
    <source>
        <dbReference type="Proteomes" id="UP000004423"/>
    </source>
</evidence>
<feature type="domain" description="HTH tetR-type" evidence="3">
    <location>
        <begin position="16"/>
        <end position="76"/>
    </location>
</feature>
<dbReference type="InterPro" id="IPR039532">
    <property type="entry name" value="TetR_C_Firmicutes"/>
</dbReference>
<evidence type="ECO:0000259" key="3">
    <source>
        <dbReference type="PROSITE" id="PS50977"/>
    </source>
</evidence>
<dbReference type="InterPro" id="IPR009057">
    <property type="entry name" value="Homeodomain-like_sf"/>
</dbReference>
<dbReference type="PANTHER" id="PTHR43479:SF7">
    <property type="entry name" value="TETR-FAMILY TRANSCRIPTIONAL REGULATOR"/>
    <property type="match status" value="1"/>
</dbReference>
<dbReference type="InterPro" id="IPR012738">
    <property type="entry name" value="Tscrpt_reg_DhaS"/>
</dbReference>
<evidence type="ECO:0000256" key="2">
    <source>
        <dbReference type="PROSITE-ProRule" id="PRU00335"/>
    </source>
</evidence>
<name>A0AAV3FQT4_STRCB</name>
<evidence type="ECO:0000256" key="1">
    <source>
        <dbReference type="ARBA" id="ARBA00023125"/>
    </source>
</evidence>
<keyword evidence="1 2" id="KW-0238">DNA-binding</keyword>